<keyword evidence="4 7" id="KW-0418">Kinase</keyword>
<feature type="domain" description="Protein kinase" evidence="6">
    <location>
        <begin position="196"/>
        <end position="462"/>
    </location>
</feature>
<dbReference type="InterPro" id="IPR012341">
    <property type="entry name" value="6hp_glycosidase-like_sf"/>
</dbReference>
<proteinExistence type="predicted"/>
<evidence type="ECO:0000256" key="3">
    <source>
        <dbReference type="ARBA" id="ARBA00022741"/>
    </source>
</evidence>
<dbReference type="Gene3D" id="1.10.510.10">
    <property type="entry name" value="Transferase(Phosphotransferase) domain 1"/>
    <property type="match status" value="1"/>
</dbReference>
<evidence type="ECO:0000256" key="4">
    <source>
        <dbReference type="ARBA" id="ARBA00022777"/>
    </source>
</evidence>
<dbReference type="PANTHER" id="PTHR24345">
    <property type="entry name" value="SERINE/THREONINE-PROTEIN KINASE PLK"/>
    <property type="match status" value="1"/>
</dbReference>
<dbReference type="SMART" id="SM01260">
    <property type="entry name" value="LANC_like"/>
    <property type="match status" value="1"/>
</dbReference>
<dbReference type="InterPro" id="IPR000719">
    <property type="entry name" value="Prot_kinase_dom"/>
</dbReference>
<keyword evidence="2" id="KW-0808">Transferase</keyword>
<dbReference type="PROSITE" id="PS00109">
    <property type="entry name" value="PROTEIN_KINASE_TYR"/>
    <property type="match status" value="1"/>
</dbReference>
<sequence length="876" mass="98391">MEAPRNIQTDLVQNDNNQNGIEHINFHYHNYETLLNRYDILYSHNGPYLQAGENSGQTRWVIYITVVKQQIAEMLEAIFPILESPGISFTIPESSNVHDLLLQGGLGYDLIGKIITIYPGSRIKALAAAERLLCTTKIFNGPDIPAARHLGSCVYSGYDNQTDFISNKNKEDRTWPFQAICREPKAKIRKLLNRKYLILETLKGDVKGNVYKGLNISKWSNIHWCLIKQGKFNQCYDDAGRTIKDRLQWQYEVQSELEGLISLPHPIDFFESGNDAYLIMEFIDGNSLNDILNILQKGKVWFALEKENQTAIINLLLKVVGLIQGLHTCGFIHRDLSPVNFMITKDNRVVAIDIELCYNYQTNHPDPFFTLGTPGYMSPAQTGMKMPVIEDDFFGIGGLLIKALTGISPTKLSLYNTDNLYADLNYLIRNQRIAILICSSLSHDPGQRPNLDSIKHALEVFYSVLLTGAKPGLKEVIITNDFPALKTMIDTALRSFWQWPLANKEGKWHSKTVSENLLFANESKSLSYYPGFFKGASGITYLFAIADYFGRDLNENRDTFYLNFNEVKSFFEAHSNNCDPGLNNGAAGFCVVLSTLIKYGQLEMGINYIDLIARLLSLNTGQLNVANGIAGQGLAMMTCAELLEFPNLASKTSEIAEKLICSQNRDGSWSIKQDSGAAKGVKLTGLFHGIAGITYFLLVYGTKFYSEQSRIAAKKSLNWLLKQRLEVDGCYVWKVNSENGGVDPWLEYGFTGIAFLFIKAFELLELPEYKAAATSALLSHPKFISSNYLSQANGLSGLGEVYLEAYRVFKEPEWYARASHIVNIISHSGYNGSTLYWLDGSDTVPTADFMVGNSGIVHFLLRYNHPDKIGFHLFQI</sequence>
<dbReference type="STRING" id="551996.SAMN05192573_108154"/>
<dbReference type="RefSeq" id="WP_091169480.1">
    <property type="nucleotide sequence ID" value="NZ_FNCG01000008.1"/>
</dbReference>
<keyword evidence="1" id="KW-0723">Serine/threonine-protein kinase</keyword>
<dbReference type="Pfam" id="PF00069">
    <property type="entry name" value="Pkinase"/>
    <property type="match status" value="1"/>
</dbReference>
<keyword evidence="5" id="KW-0067">ATP-binding</keyword>
<dbReference type="GO" id="GO:0005524">
    <property type="term" value="F:ATP binding"/>
    <property type="evidence" value="ECO:0007669"/>
    <property type="project" value="UniProtKB-KW"/>
</dbReference>
<dbReference type="PANTHER" id="PTHR24345:SF91">
    <property type="entry name" value="SERINE_THREONINE-PROTEIN KINASE PLK4"/>
    <property type="match status" value="1"/>
</dbReference>
<dbReference type="GO" id="GO:0004674">
    <property type="term" value="F:protein serine/threonine kinase activity"/>
    <property type="evidence" value="ECO:0007669"/>
    <property type="project" value="UniProtKB-KW"/>
</dbReference>
<dbReference type="GO" id="GO:0031179">
    <property type="term" value="P:peptide modification"/>
    <property type="evidence" value="ECO:0007669"/>
    <property type="project" value="InterPro"/>
</dbReference>
<evidence type="ECO:0000256" key="5">
    <source>
        <dbReference type="ARBA" id="ARBA00022840"/>
    </source>
</evidence>
<dbReference type="InterPro" id="IPR057929">
    <property type="entry name" value="RamC_N"/>
</dbReference>
<evidence type="ECO:0000259" key="6">
    <source>
        <dbReference type="PROSITE" id="PS50011"/>
    </source>
</evidence>
<dbReference type="Gene3D" id="1.50.10.10">
    <property type="match status" value="1"/>
</dbReference>
<dbReference type="PROSITE" id="PS50011">
    <property type="entry name" value="PROTEIN_KINASE_DOM"/>
    <property type="match status" value="1"/>
</dbReference>
<dbReference type="Proteomes" id="UP000199705">
    <property type="component" value="Unassembled WGS sequence"/>
</dbReference>
<dbReference type="SUPFAM" id="SSF56112">
    <property type="entry name" value="Protein kinase-like (PK-like)"/>
    <property type="match status" value="1"/>
</dbReference>
<dbReference type="SMART" id="SM00220">
    <property type="entry name" value="S_TKc"/>
    <property type="match status" value="1"/>
</dbReference>
<organism evidence="7 8">
    <name type="scientific">Mucilaginibacter gossypii</name>
    <dbReference type="NCBI Taxonomy" id="551996"/>
    <lineage>
        <taxon>Bacteria</taxon>
        <taxon>Pseudomonadati</taxon>
        <taxon>Bacteroidota</taxon>
        <taxon>Sphingobacteriia</taxon>
        <taxon>Sphingobacteriales</taxon>
        <taxon>Sphingobacteriaceae</taxon>
        <taxon>Mucilaginibacter</taxon>
    </lineage>
</organism>
<evidence type="ECO:0000313" key="8">
    <source>
        <dbReference type="Proteomes" id="UP000199705"/>
    </source>
</evidence>
<name>A0A1G8B906_9SPHI</name>
<dbReference type="Pfam" id="PF05147">
    <property type="entry name" value="LANC_like"/>
    <property type="match status" value="1"/>
</dbReference>
<dbReference type="AlphaFoldDB" id="A0A1G8B906"/>
<gene>
    <name evidence="7" type="ORF">SAMN05192573_108154</name>
</gene>
<accession>A0A1G8B906</accession>
<dbReference type="InterPro" id="IPR007822">
    <property type="entry name" value="LANC-like"/>
</dbReference>
<protein>
    <submittedName>
        <fullName evidence="7">Protein kinase domain-containing protein</fullName>
    </submittedName>
</protein>
<keyword evidence="8" id="KW-1185">Reference proteome</keyword>
<evidence type="ECO:0000256" key="1">
    <source>
        <dbReference type="ARBA" id="ARBA00022527"/>
    </source>
</evidence>
<evidence type="ECO:0000256" key="2">
    <source>
        <dbReference type="ARBA" id="ARBA00022679"/>
    </source>
</evidence>
<reference evidence="8" key="1">
    <citation type="submission" date="2016-10" db="EMBL/GenBank/DDBJ databases">
        <authorList>
            <person name="Varghese N."/>
            <person name="Submissions S."/>
        </authorList>
    </citation>
    <scope>NUCLEOTIDE SEQUENCE [LARGE SCALE GENOMIC DNA]</scope>
    <source>
        <strain evidence="8">Gh-67</strain>
    </source>
</reference>
<keyword evidence="3" id="KW-0547">Nucleotide-binding</keyword>
<evidence type="ECO:0000313" key="7">
    <source>
        <dbReference type="EMBL" id="SDH29729.1"/>
    </source>
</evidence>
<dbReference type="SUPFAM" id="SSF158745">
    <property type="entry name" value="LanC-like"/>
    <property type="match status" value="1"/>
</dbReference>
<dbReference type="EMBL" id="FNCG01000008">
    <property type="protein sequence ID" value="SDH29729.1"/>
    <property type="molecule type" value="Genomic_DNA"/>
</dbReference>
<dbReference type="GO" id="GO:0005975">
    <property type="term" value="P:carbohydrate metabolic process"/>
    <property type="evidence" value="ECO:0007669"/>
    <property type="project" value="InterPro"/>
</dbReference>
<dbReference type="InterPro" id="IPR011009">
    <property type="entry name" value="Kinase-like_dom_sf"/>
</dbReference>
<dbReference type="Pfam" id="PF25816">
    <property type="entry name" value="RamC_N"/>
    <property type="match status" value="1"/>
</dbReference>
<dbReference type="InterPro" id="IPR008266">
    <property type="entry name" value="Tyr_kinase_AS"/>
</dbReference>